<dbReference type="InterPro" id="IPR038162">
    <property type="entry name" value="SoxY_sf"/>
</dbReference>
<dbReference type="InterPro" id="IPR032711">
    <property type="entry name" value="SoxY"/>
</dbReference>
<dbReference type="Pfam" id="PF08770">
    <property type="entry name" value="SoxZ"/>
    <property type="match status" value="1"/>
</dbReference>
<dbReference type="InterPro" id="IPR013783">
    <property type="entry name" value="Ig-like_fold"/>
</dbReference>
<dbReference type="Gene3D" id="2.60.40.2470">
    <property type="entry name" value="SoxY domain"/>
    <property type="match status" value="1"/>
</dbReference>
<evidence type="ECO:0000256" key="1">
    <source>
        <dbReference type="SAM" id="SignalP"/>
    </source>
</evidence>
<evidence type="ECO:0000313" key="5">
    <source>
        <dbReference type="Proteomes" id="UP001595617"/>
    </source>
</evidence>
<feature type="domain" description="Ig-like SoxY" evidence="3">
    <location>
        <begin position="34"/>
        <end position="142"/>
    </location>
</feature>
<dbReference type="InterPro" id="IPR014756">
    <property type="entry name" value="Ig_E-set"/>
</dbReference>
<dbReference type="SUPFAM" id="SSF81296">
    <property type="entry name" value="E set domains"/>
    <property type="match status" value="1"/>
</dbReference>
<gene>
    <name evidence="4" type="ORF">ACFOOG_04730</name>
</gene>
<evidence type="ECO:0000259" key="3">
    <source>
        <dbReference type="Pfam" id="PF13501"/>
    </source>
</evidence>
<dbReference type="RefSeq" id="WP_380693932.1">
    <property type="nucleotide sequence ID" value="NZ_JBHRYR010000002.1"/>
</dbReference>
<dbReference type="Proteomes" id="UP001595617">
    <property type="component" value="Unassembled WGS sequence"/>
</dbReference>
<name>A0ABV7ZXS4_9GAMM</name>
<evidence type="ECO:0000259" key="2">
    <source>
        <dbReference type="Pfam" id="PF08770"/>
    </source>
</evidence>
<comment type="caution">
    <text evidence="4">The sequence shown here is derived from an EMBL/GenBank/DDBJ whole genome shotgun (WGS) entry which is preliminary data.</text>
</comment>
<feature type="chain" id="PRO_5046241414" evidence="1">
    <location>
        <begin position="25"/>
        <end position="259"/>
    </location>
</feature>
<dbReference type="Gene3D" id="2.60.40.10">
    <property type="entry name" value="Immunoglobulins"/>
    <property type="match status" value="1"/>
</dbReference>
<proteinExistence type="predicted"/>
<accession>A0ABV7ZXS4</accession>
<organism evidence="4 5">
    <name type="scientific">Saccharospirillum mangrovi</name>
    <dbReference type="NCBI Taxonomy" id="2161747"/>
    <lineage>
        <taxon>Bacteria</taxon>
        <taxon>Pseudomonadati</taxon>
        <taxon>Pseudomonadota</taxon>
        <taxon>Gammaproteobacteria</taxon>
        <taxon>Oceanospirillales</taxon>
        <taxon>Saccharospirillaceae</taxon>
        <taxon>Saccharospirillum</taxon>
    </lineage>
</organism>
<sequence>MPRSVRSGFLVTVLMMCLAPLALADWQRFEAVREAVGEATPRAQGLTMELPLVSEDGSAVPVTIKVDSPMRTDQYIESIQIFADGNPNAEVVDFLLTPRVGRAEVSTRIRVNESQTIWAVARSNTGEVWVTSRDIRVTVGGCLMTAEDNSSVLLSQPRVALPRAFRAGNADEVRTLVTHPMETGLREGPNGDVLPRRLVESLTVSIGGETALTVRMHTAVSANPYMRFFLAPQASAEAIFVWQEDSGFSVSSTHSLTVN</sequence>
<dbReference type="Pfam" id="PF13501">
    <property type="entry name" value="SoxY"/>
    <property type="match status" value="1"/>
</dbReference>
<evidence type="ECO:0000313" key="4">
    <source>
        <dbReference type="EMBL" id="MFC3852136.1"/>
    </source>
</evidence>
<reference evidence="5" key="1">
    <citation type="journal article" date="2019" name="Int. J. Syst. Evol. Microbiol.">
        <title>The Global Catalogue of Microorganisms (GCM) 10K type strain sequencing project: providing services to taxonomists for standard genome sequencing and annotation.</title>
        <authorList>
            <consortium name="The Broad Institute Genomics Platform"/>
            <consortium name="The Broad Institute Genome Sequencing Center for Infectious Disease"/>
            <person name="Wu L."/>
            <person name="Ma J."/>
        </authorList>
    </citation>
    <scope>NUCLEOTIDE SEQUENCE [LARGE SCALE GENOMIC DNA]</scope>
    <source>
        <strain evidence="5">IBRC 10765</strain>
    </source>
</reference>
<feature type="signal peptide" evidence="1">
    <location>
        <begin position="1"/>
        <end position="24"/>
    </location>
</feature>
<keyword evidence="1" id="KW-0732">Signal</keyword>
<feature type="domain" description="Sulphur oxidation protein SoxZ" evidence="2">
    <location>
        <begin position="164"/>
        <end position="252"/>
    </location>
</feature>
<keyword evidence="5" id="KW-1185">Reference proteome</keyword>
<protein>
    <submittedName>
        <fullName evidence="4">Thiosulfate oxidation carrier protein SoxY</fullName>
    </submittedName>
</protein>
<dbReference type="InterPro" id="IPR014880">
    <property type="entry name" value="SoxZ_dom"/>
</dbReference>
<dbReference type="EMBL" id="JBHRYR010000002">
    <property type="protein sequence ID" value="MFC3852136.1"/>
    <property type="molecule type" value="Genomic_DNA"/>
</dbReference>